<organism evidence="3 4">
    <name type="scientific">Candidatus Woesebacteria bacterium CG22_combo_CG10-13_8_21_14_all_39_10</name>
    <dbReference type="NCBI Taxonomy" id="1975059"/>
    <lineage>
        <taxon>Bacteria</taxon>
        <taxon>Candidatus Woeseibacteriota</taxon>
    </lineage>
</organism>
<feature type="transmembrane region" description="Helical" evidence="1">
    <location>
        <begin position="36"/>
        <end position="57"/>
    </location>
</feature>
<dbReference type="AlphaFoldDB" id="A0A2H0BJR5"/>
<dbReference type="InterPro" id="IPR001119">
    <property type="entry name" value="SLH_dom"/>
</dbReference>
<evidence type="ECO:0000313" key="3">
    <source>
        <dbReference type="EMBL" id="PIP57902.1"/>
    </source>
</evidence>
<dbReference type="Pfam" id="PF00395">
    <property type="entry name" value="SLH"/>
    <property type="match status" value="3"/>
</dbReference>
<reference evidence="3 4" key="1">
    <citation type="submission" date="2017-09" db="EMBL/GenBank/DDBJ databases">
        <title>Depth-based differentiation of microbial function through sediment-hosted aquifers and enrichment of novel symbionts in the deep terrestrial subsurface.</title>
        <authorList>
            <person name="Probst A.J."/>
            <person name="Ladd B."/>
            <person name="Jarett J.K."/>
            <person name="Geller-Mcgrath D.E."/>
            <person name="Sieber C.M."/>
            <person name="Emerson J.B."/>
            <person name="Anantharaman K."/>
            <person name="Thomas B.C."/>
            <person name="Malmstrom R."/>
            <person name="Stieglmeier M."/>
            <person name="Klingl A."/>
            <person name="Woyke T."/>
            <person name="Ryan C.M."/>
            <person name="Banfield J.F."/>
        </authorList>
    </citation>
    <scope>NUCLEOTIDE SEQUENCE [LARGE SCALE GENOMIC DNA]</scope>
    <source>
        <strain evidence="3">CG22_combo_CG10-13_8_21_14_all_39_10</strain>
    </source>
</reference>
<evidence type="ECO:0000256" key="1">
    <source>
        <dbReference type="SAM" id="Phobius"/>
    </source>
</evidence>
<proteinExistence type="predicted"/>
<dbReference type="EMBL" id="PCSW01000016">
    <property type="protein sequence ID" value="PIP57902.1"/>
    <property type="molecule type" value="Genomic_DNA"/>
</dbReference>
<comment type="caution">
    <text evidence="3">The sequence shown here is derived from an EMBL/GenBank/DDBJ whole genome shotgun (WGS) entry which is preliminary data.</text>
</comment>
<dbReference type="Gene3D" id="3.20.20.80">
    <property type="entry name" value="Glycosidases"/>
    <property type="match status" value="2"/>
</dbReference>
<keyword evidence="1" id="KW-1133">Transmembrane helix</keyword>
<keyword evidence="1" id="KW-0812">Transmembrane</keyword>
<dbReference type="PROSITE" id="PS51272">
    <property type="entry name" value="SLH"/>
    <property type="match status" value="3"/>
</dbReference>
<feature type="domain" description="SLH" evidence="2">
    <location>
        <begin position="154"/>
        <end position="217"/>
    </location>
</feature>
<feature type="domain" description="SLH" evidence="2">
    <location>
        <begin position="87"/>
        <end position="152"/>
    </location>
</feature>
<gene>
    <name evidence="3" type="ORF">COX03_00555</name>
</gene>
<protein>
    <recommendedName>
        <fullName evidence="2">SLH domain-containing protein</fullName>
    </recommendedName>
</protein>
<name>A0A2H0BJR5_9BACT</name>
<sequence>MDPENQTVNRHIFRSVFNRIGSAYRKYINYVNPRKTLTVFLSLFVSLIALLVTVQVINQRTLYRSRANDNQIMPIILPGSFLDTGIRAEDFTDVDRNSWSWKYIQQIAPLDIIVPPPATPTEFNPQGLVTRTNMAEFLLKTYVLLTGKTAPVVETPFEDIASLSAQLQDTIAKIYGLKITAGTSATTFSPNDPVNRAQMVTFFMNLYRAISGDYPPETEVPFTDIYDPDLEWSVKYIKKAYNLKVTAGTSETTFSPRDNVTREQMATFIFNFMKLFGPSRNNPNLSLELANIHSATYYPSPLSAQELNQWLPEIKATGFNALWLVNSWKDFNPRPLATPPVYNDASFLRLTNSLDLLRQNNMKAILPLNYIGPAPEGIDACRWTIDLTMYQAFETYVQEFLRRIEPYSDLVYILFFTEGAEPCNLNTYGNSNAKQTASILRPTLGSLPQRLDPQLRSRFKIGYHDYSLINMNWAGGESPIQMPLSYDFLSFATYDQEAKTDQEITETLNSHLDNFKKLYPFTPIIVGEFGALSCNETGQNSRENQARVLKTGVGHLLTQNLGFNIWQWQGRYYHNGDTCIEDPSTHSKTPDSLGLVYRDNYQQFVSPTVSKPARVEIMKLLNPSAPLPQCREQDTPTFAQKIVDEHHKYCHSFSSQCVPEGWSIIEGITDCSQACTGELVWVRNPMLWDGLCADENPFPSDCIPINEGRPEAQYQIDDTCRPSPSPAPSLSPISTFPPEIIPVLPQGSASPSPSLLHPPSQTPEIQVIQILPPTQSSPITTSAPLLETAPPPMGIFDTIKNFYSSVVDFVTGLLNP</sequence>
<dbReference type="Proteomes" id="UP000229847">
    <property type="component" value="Unassembled WGS sequence"/>
</dbReference>
<evidence type="ECO:0000259" key="2">
    <source>
        <dbReference type="PROSITE" id="PS51272"/>
    </source>
</evidence>
<dbReference type="SUPFAM" id="SSF51445">
    <property type="entry name" value="(Trans)glycosidases"/>
    <property type="match status" value="1"/>
</dbReference>
<dbReference type="InterPro" id="IPR017853">
    <property type="entry name" value="GH"/>
</dbReference>
<accession>A0A2H0BJR5</accession>
<evidence type="ECO:0000313" key="4">
    <source>
        <dbReference type="Proteomes" id="UP000229847"/>
    </source>
</evidence>
<feature type="domain" description="SLH" evidence="2">
    <location>
        <begin position="219"/>
        <end position="283"/>
    </location>
</feature>
<keyword evidence="1" id="KW-0472">Membrane</keyword>